<gene>
    <name evidence="3" type="ORF">EJV47_20565</name>
</gene>
<keyword evidence="2" id="KW-0732">Signal</keyword>
<accession>A0A431TY42</accession>
<dbReference type="EMBL" id="RXOF01000014">
    <property type="protein sequence ID" value="RTQ46770.1"/>
    <property type="molecule type" value="Genomic_DNA"/>
</dbReference>
<organism evidence="3 4">
    <name type="scientific">Hymenobacter gummosus</name>
    <dbReference type="NCBI Taxonomy" id="1776032"/>
    <lineage>
        <taxon>Bacteria</taxon>
        <taxon>Pseudomonadati</taxon>
        <taxon>Bacteroidota</taxon>
        <taxon>Cytophagia</taxon>
        <taxon>Cytophagales</taxon>
        <taxon>Hymenobacteraceae</taxon>
        <taxon>Hymenobacter</taxon>
    </lineage>
</organism>
<dbReference type="OrthoDB" id="876092at2"/>
<feature type="chain" id="PRO_5019048349" description="Lipoprotein" evidence="2">
    <location>
        <begin position="24"/>
        <end position="211"/>
    </location>
</feature>
<protein>
    <recommendedName>
        <fullName evidence="5">Lipoprotein</fullName>
    </recommendedName>
</protein>
<comment type="caution">
    <text evidence="3">The sequence shown here is derived from an EMBL/GenBank/DDBJ whole genome shotgun (WGS) entry which is preliminary data.</text>
</comment>
<evidence type="ECO:0008006" key="5">
    <source>
        <dbReference type="Google" id="ProtNLM"/>
    </source>
</evidence>
<dbReference type="AlphaFoldDB" id="A0A431TY42"/>
<feature type="region of interest" description="Disordered" evidence="1">
    <location>
        <begin position="28"/>
        <end position="61"/>
    </location>
</feature>
<keyword evidence="4" id="KW-1185">Reference proteome</keyword>
<dbReference type="PROSITE" id="PS51257">
    <property type="entry name" value="PROKAR_LIPOPROTEIN"/>
    <property type="match status" value="1"/>
</dbReference>
<sequence length="211" mass="23600">MFRTTPFRLLAPALLLAATLLSACETSRRTSETANPGDGVETAGGGEPTRRSERIDRRQRKETADLRILDSPNHLVASVVENKVEYKVPRQILMQQFNWQFDDGTVVDKALVRQVKGKNPKEKGRYYLVGMGLRNGMFRAMALPLEQSTENQLYLSTTAERYVLEGRGCQMCYFNFEGDKITGTLCDDNSGGGTCTMTVVDSNTFFPPKNQ</sequence>
<feature type="compositionally biased region" description="Basic and acidic residues" evidence="1">
    <location>
        <begin position="48"/>
        <end position="61"/>
    </location>
</feature>
<dbReference type="Proteomes" id="UP000282184">
    <property type="component" value="Unassembled WGS sequence"/>
</dbReference>
<reference evidence="3 4" key="1">
    <citation type="submission" date="2018-12" db="EMBL/GenBank/DDBJ databases">
        <title>Hymenobacter gummosus sp. nov., isolated from a spring.</title>
        <authorList>
            <person name="Nie L."/>
        </authorList>
    </citation>
    <scope>NUCLEOTIDE SEQUENCE [LARGE SCALE GENOMIC DNA]</scope>
    <source>
        <strain evidence="3 4">KCTC 52166</strain>
    </source>
</reference>
<feature type="signal peptide" evidence="2">
    <location>
        <begin position="1"/>
        <end position="23"/>
    </location>
</feature>
<name>A0A431TY42_9BACT</name>
<evidence type="ECO:0000313" key="3">
    <source>
        <dbReference type="EMBL" id="RTQ46770.1"/>
    </source>
</evidence>
<dbReference type="RefSeq" id="WP_126695090.1">
    <property type="nucleotide sequence ID" value="NZ_RXOF01000014.1"/>
</dbReference>
<evidence type="ECO:0000256" key="1">
    <source>
        <dbReference type="SAM" id="MobiDB-lite"/>
    </source>
</evidence>
<evidence type="ECO:0000313" key="4">
    <source>
        <dbReference type="Proteomes" id="UP000282184"/>
    </source>
</evidence>
<evidence type="ECO:0000256" key="2">
    <source>
        <dbReference type="SAM" id="SignalP"/>
    </source>
</evidence>
<proteinExistence type="predicted"/>